<dbReference type="PROSITE" id="PS00061">
    <property type="entry name" value="ADH_SHORT"/>
    <property type="match status" value="1"/>
</dbReference>
<keyword evidence="2 3" id="KW-0560">Oxidoreductase</keyword>
<dbReference type="PRINTS" id="PR00081">
    <property type="entry name" value="GDHRDH"/>
</dbReference>
<comment type="caution">
    <text evidence="3">The sequence shown here is derived from an EMBL/GenBank/DDBJ whole genome shotgun (WGS) entry which is preliminary data.</text>
</comment>
<evidence type="ECO:0000256" key="2">
    <source>
        <dbReference type="ARBA" id="ARBA00023002"/>
    </source>
</evidence>
<dbReference type="SUPFAM" id="SSF51735">
    <property type="entry name" value="NAD(P)-binding Rossmann-fold domains"/>
    <property type="match status" value="1"/>
</dbReference>
<dbReference type="PRINTS" id="PR00080">
    <property type="entry name" value="SDRFAMILY"/>
</dbReference>
<organism evidence="3 4">
    <name type="scientific">Pseudodonghicola flavimaris</name>
    <dbReference type="NCBI Taxonomy" id="3050036"/>
    <lineage>
        <taxon>Bacteria</taxon>
        <taxon>Pseudomonadati</taxon>
        <taxon>Pseudomonadota</taxon>
        <taxon>Alphaproteobacteria</taxon>
        <taxon>Rhodobacterales</taxon>
        <taxon>Paracoccaceae</taxon>
        <taxon>Pseudodonghicola</taxon>
    </lineage>
</organism>
<gene>
    <name evidence="3" type="ORF">QO033_18925</name>
</gene>
<proteinExistence type="inferred from homology"/>
<evidence type="ECO:0000256" key="1">
    <source>
        <dbReference type="ARBA" id="ARBA00006484"/>
    </source>
</evidence>
<dbReference type="EC" id="1.1.1.47" evidence="3"/>
<accession>A0ABT7F573</accession>
<dbReference type="InterPro" id="IPR036291">
    <property type="entry name" value="NAD(P)-bd_dom_sf"/>
</dbReference>
<keyword evidence="4" id="KW-1185">Reference proteome</keyword>
<evidence type="ECO:0000313" key="3">
    <source>
        <dbReference type="EMBL" id="MDK3019759.1"/>
    </source>
</evidence>
<evidence type="ECO:0000313" key="4">
    <source>
        <dbReference type="Proteomes" id="UP001243757"/>
    </source>
</evidence>
<dbReference type="PANTHER" id="PTHR42760">
    <property type="entry name" value="SHORT-CHAIN DEHYDROGENASES/REDUCTASES FAMILY MEMBER"/>
    <property type="match status" value="1"/>
</dbReference>
<dbReference type="InterPro" id="IPR020904">
    <property type="entry name" value="Sc_DH/Rdtase_CS"/>
</dbReference>
<dbReference type="PANTHER" id="PTHR42760:SF115">
    <property type="entry name" value="3-OXOACYL-[ACYL-CARRIER-PROTEIN] REDUCTASE FABG"/>
    <property type="match status" value="1"/>
</dbReference>
<sequence>MTSDLFDLTGRVALVTGGASGIGLGIARALSGAGASVVIGDLSGEAATRVAAELTADSGNPTLGLEADVTVAEEAEALVARCVSTFGGLDILVNNAGIGIHVRPEEMTMEQWDKNVSVNLRAVFHLSKIAYAHLCAGGGKIINIGSMYSIFGAGEVPAYAASKGGVVQLTKSLAIAWAEQNIQVNAILPGWINTGLGAQGRREMEGLNERVLARTPANRWGEPEDLAGTAIFLASGASSYVTGVSIPVDGGYSVT</sequence>
<dbReference type="RefSeq" id="WP_284482532.1">
    <property type="nucleotide sequence ID" value="NZ_JASNJD010000018.1"/>
</dbReference>
<protein>
    <submittedName>
        <fullName evidence="3">Glucose 1-dehydrogenase</fullName>
        <ecNumber evidence="3">1.1.1.47</ecNumber>
    </submittedName>
</protein>
<dbReference type="Gene3D" id="3.40.50.720">
    <property type="entry name" value="NAD(P)-binding Rossmann-like Domain"/>
    <property type="match status" value="1"/>
</dbReference>
<comment type="similarity">
    <text evidence="1">Belongs to the short-chain dehydrogenases/reductases (SDR) family.</text>
</comment>
<dbReference type="NCBIfam" id="NF005559">
    <property type="entry name" value="PRK07231.1"/>
    <property type="match status" value="1"/>
</dbReference>
<dbReference type="InterPro" id="IPR002347">
    <property type="entry name" value="SDR_fam"/>
</dbReference>
<reference evidence="3 4" key="1">
    <citation type="submission" date="2023-05" db="EMBL/GenBank/DDBJ databases">
        <title>Pseudodonghicola sp. nov.</title>
        <authorList>
            <person name="Huang J."/>
        </authorList>
    </citation>
    <scope>NUCLEOTIDE SEQUENCE [LARGE SCALE GENOMIC DNA]</scope>
    <source>
        <strain evidence="3 4">IC7</strain>
    </source>
</reference>
<dbReference type="GO" id="GO:0047936">
    <property type="term" value="F:glucose 1-dehydrogenase [NAD(P)+] activity"/>
    <property type="evidence" value="ECO:0007669"/>
    <property type="project" value="UniProtKB-EC"/>
</dbReference>
<dbReference type="EMBL" id="JASNJD010000018">
    <property type="protein sequence ID" value="MDK3019759.1"/>
    <property type="molecule type" value="Genomic_DNA"/>
</dbReference>
<dbReference type="Proteomes" id="UP001243757">
    <property type="component" value="Unassembled WGS sequence"/>
</dbReference>
<name>A0ABT7F573_9RHOB</name>
<dbReference type="Pfam" id="PF13561">
    <property type="entry name" value="adh_short_C2"/>
    <property type="match status" value="1"/>
</dbReference>